<protein>
    <submittedName>
        <fullName evidence="2">Uncharacterized protein</fullName>
    </submittedName>
</protein>
<dbReference type="OrthoDB" id="2351726at2759"/>
<evidence type="ECO:0000256" key="1">
    <source>
        <dbReference type="SAM" id="MobiDB-lite"/>
    </source>
</evidence>
<feature type="region of interest" description="Disordered" evidence="1">
    <location>
        <begin position="92"/>
        <end position="111"/>
    </location>
</feature>
<reference evidence="2" key="2">
    <citation type="journal article" date="2022" name="Microbiol. Resour. Announc.">
        <title>Whole-Genome Sequence of Entomortierella parvispora E1425, a Mucoromycotan Fungus Associated with Burkholderiaceae-Related Endosymbiotic Bacteria.</title>
        <authorList>
            <person name="Herlambang A."/>
            <person name="Guo Y."/>
            <person name="Takashima Y."/>
            <person name="Narisawa K."/>
            <person name="Ohta H."/>
            <person name="Nishizawa T."/>
        </authorList>
    </citation>
    <scope>NUCLEOTIDE SEQUENCE</scope>
    <source>
        <strain evidence="2">E1425</strain>
    </source>
</reference>
<evidence type="ECO:0000313" key="3">
    <source>
        <dbReference type="Proteomes" id="UP000827284"/>
    </source>
</evidence>
<gene>
    <name evidence="2" type="ORF">EMPS_11505</name>
</gene>
<name>A0A9P3HMA3_9FUNG</name>
<dbReference type="AlphaFoldDB" id="A0A9P3HMA3"/>
<organism evidence="2 3">
    <name type="scientific">Entomortierella parvispora</name>
    <dbReference type="NCBI Taxonomy" id="205924"/>
    <lineage>
        <taxon>Eukaryota</taxon>
        <taxon>Fungi</taxon>
        <taxon>Fungi incertae sedis</taxon>
        <taxon>Mucoromycota</taxon>
        <taxon>Mortierellomycotina</taxon>
        <taxon>Mortierellomycetes</taxon>
        <taxon>Mortierellales</taxon>
        <taxon>Mortierellaceae</taxon>
        <taxon>Entomortierella</taxon>
    </lineage>
</organism>
<accession>A0A9P3HMA3</accession>
<sequence length="111" mass="12255">MPEFSHKSTDRADRSVFAQMTISQTTAGELVATIFYTKLSMQLDQGKKTYSSQTYSVNRSVFKILTSTLVNSAVKLNELLGDGSFDDWAKGATSPGGNKLSCFETEVKREQ</sequence>
<dbReference type="EMBL" id="BQFW01000015">
    <property type="protein sequence ID" value="GJJ79146.1"/>
    <property type="molecule type" value="Genomic_DNA"/>
</dbReference>
<comment type="caution">
    <text evidence="2">The sequence shown here is derived from an EMBL/GenBank/DDBJ whole genome shotgun (WGS) entry which is preliminary data.</text>
</comment>
<reference evidence="2" key="1">
    <citation type="submission" date="2021-11" db="EMBL/GenBank/DDBJ databases">
        <authorList>
            <person name="Herlambang A."/>
            <person name="Guo Y."/>
            <person name="Takashima Y."/>
            <person name="Nishizawa T."/>
        </authorList>
    </citation>
    <scope>NUCLEOTIDE SEQUENCE</scope>
    <source>
        <strain evidence="2">E1425</strain>
    </source>
</reference>
<keyword evidence="3" id="KW-1185">Reference proteome</keyword>
<evidence type="ECO:0000313" key="2">
    <source>
        <dbReference type="EMBL" id="GJJ79146.1"/>
    </source>
</evidence>
<dbReference type="Proteomes" id="UP000827284">
    <property type="component" value="Unassembled WGS sequence"/>
</dbReference>
<proteinExistence type="predicted"/>